<evidence type="ECO:0000313" key="1">
    <source>
        <dbReference type="EMBL" id="ENH95689.1"/>
    </source>
</evidence>
<protein>
    <submittedName>
        <fullName evidence="1">Uncharacterized protein</fullName>
    </submittedName>
</protein>
<reference evidence="1 2" key="1">
    <citation type="submission" date="2013-03" db="EMBL/GenBank/DDBJ databases">
        <title>Draft genome sequence of Gracibacillus halophilus YIM-C55.5, a moderately halophilic and thermophilic organism from the Xiaochaidamu salt lake.</title>
        <authorList>
            <person name="Sugumar T."/>
            <person name="Polireddy D.R."/>
            <person name="Antony A."/>
            <person name="Madhava Y.R."/>
            <person name="Sivakumar N."/>
        </authorList>
    </citation>
    <scope>NUCLEOTIDE SEQUENCE [LARGE SCALE GENOMIC DNA]</scope>
    <source>
        <strain evidence="1 2">YIM-C55.5</strain>
    </source>
</reference>
<comment type="caution">
    <text evidence="1">The sequence shown here is derived from an EMBL/GenBank/DDBJ whole genome shotgun (WGS) entry which is preliminary data.</text>
</comment>
<keyword evidence="2" id="KW-1185">Reference proteome</keyword>
<dbReference type="AlphaFoldDB" id="N4W8Y0"/>
<proteinExistence type="predicted"/>
<sequence length="107" mass="12452">SLEKADMRQTEKREAAVCIKKEDMHQTEEVEVAVSLEKADMRQTEVVKATVCLKKSCMTRLLGHPCIINWPFDQWFIETFASISEDTKKYQISAHLFPQSETERKMD</sequence>
<accession>N4W8Y0</accession>
<dbReference type="PATRIC" id="fig|1308866.3.peg.2934"/>
<dbReference type="Proteomes" id="UP000012283">
    <property type="component" value="Unassembled WGS sequence"/>
</dbReference>
<evidence type="ECO:0000313" key="2">
    <source>
        <dbReference type="Proteomes" id="UP000012283"/>
    </source>
</evidence>
<dbReference type="EMBL" id="APML01000080">
    <property type="protein sequence ID" value="ENH95689.1"/>
    <property type="molecule type" value="Genomic_DNA"/>
</dbReference>
<dbReference type="RefSeq" id="WP_003474016.1">
    <property type="nucleotide sequence ID" value="NZ_APML01000080.1"/>
</dbReference>
<name>N4W8Y0_9BACI</name>
<organism evidence="1 2">
    <name type="scientific">Gracilibacillus halophilus YIM-C55.5</name>
    <dbReference type="NCBI Taxonomy" id="1308866"/>
    <lineage>
        <taxon>Bacteria</taxon>
        <taxon>Bacillati</taxon>
        <taxon>Bacillota</taxon>
        <taxon>Bacilli</taxon>
        <taxon>Bacillales</taxon>
        <taxon>Bacillaceae</taxon>
        <taxon>Gracilibacillus</taxon>
    </lineage>
</organism>
<feature type="non-terminal residue" evidence="1">
    <location>
        <position position="1"/>
    </location>
</feature>
<gene>
    <name evidence="1" type="ORF">J416_14572</name>
</gene>